<dbReference type="SUPFAM" id="SSF52540">
    <property type="entry name" value="P-loop containing nucleoside triphosphate hydrolases"/>
    <property type="match status" value="1"/>
</dbReference>
<dbReference type="InterPro" id="IPR050093">
    <property type="entry name" value="ABC_SmlMolc_Importer"/>
</dbReference>
<dbReference type="SMART" id="SM00382">
    <property type="entry name" value="AAA"/>
    <property type="match status" value="1"/>
</dbReference>
<dbReference type="PANTHER" id="PTHR42781:SF4">
    <property type="entry name" value="SPERMIDINE_PUTRESCINE IMPORT ATP-BINDING PROTEIN POTA"/>
    <property type="match status" value="1"/>
</dbReference>
<dbReference type="EMBL" id="JAUFPN010000107">
    <property type="protein sequence ID" value="MDN3564572.1"/>
    <property type="molecule type" value="Genomic_DNA"/>
</dbReference>
<dbReference type="InterPro" id="IPR027417">
    <property type="entry name" value="P-loop_NTPase"/>
</dbReference>
<dbReference type="SUPFAM" id="SSF50331">
    <property type="entry name" value="MOP-like"/>
    <property type="match status" value="1"/>
</dbReference>
<keyword evidence="6" id="KW-1185">Reference proteome</keyword>
<keyword evidence="1" id="KW-0813">Transport</keyword>
<organism evidence="5 6">
    <name type="scientific">Paeniroseomonas aquatica</name>
    <dbReference type="NCBI Taxonomy" id="373043"/>
    <lineage>
        <taxon>Bacteria</taxon>
        <taxon>Pseudomonadati</taxon>
        <taxon>Pseudomonadota</taxon>
        <taxon>Alphaproteobacteria</taxon>
        <taxon>Acetobacterales</taxon>
        <taxon>Acetobacteraceae</taxon>
        <taxon>Paeniroseomonas</taxon>
    </lineage>
</organism>
<evidence type="ECO:0000313" key="5">
    <source>
        <dbReference type="EMBL" id="MDN3564572.1"/>
    </source>
</evidence>
<dbReference type="InterPro" id="IPR017871">
    <property type="entry name" value="ABC_transporter-like_CS"/>
</dbReference>
<reference evidence="6" key="1">
    <citation type="journal article" date="2019" name="Int. J. Syst. Evol. Microbiol.">
        <title>The Global Catalogue of Microorganisms (GCM) 10K type strain sequencing project: providing services to taxonomists for standard genome sequencing and annotation.</title>
        <authorList>
            <consortium name="The Broad Institute Genomics Platform"/>
            <consortium name="The Broad Institute Genome Sequencing Center for Infectious Disease"/>
            <person name="Wu L."/>
            <person name="Ma J."/>
        </authorList>
    </citation>
    <scope>NUCLEOTIDE SEQUENCE [LARGE SCALE GENOMIC DNA]</scope>
    <source>
        <strain evidence="6">CECT 7131</strain>
    </source>
</reference>
<evidence type="ECO:0000256" key="1">
    <source>
        <dbReference type="ARBA" id="ARBA00022448"/>
    </source>
</evidence>
<accession>A0ABT8A460</accession>
<keyword evidence="2" id="KW-0547">Nucleotide-binding</keyword>
<dbReference type="PANTHER" id="PTHR42781">
    <property type="entry name" value="SPERMIDINE/PUTRESCINE IMPORT ATP-BINDING PROTEIN POTA"/>
    <property type="match status" value="1"/>
</dbReference>
<dbReference type="PROSITE" id="PS50893">
    <property type="entry name" value="ABC_TRANSPORTER_2"/>
    <property type="match status" value="1"/>
</dbReference>
<dbReference type="GO" id="GO:0005524">
    <property type="term" value="F:ATP binding"/>
    <property type="evidence" value="ECO:0007669"/>
    <property type="project" value="UniProtKB-KW"/>
</dbReference>
<gene>
    <name evidence="5" type="ORF">QWZ14_09370</name>
</gene>
<sequence length="379" mass="40316">MPTAPATDPAASPSPSLQGHTLDVLGLTVRYGGFTALDAVDLAVQPGEILALLGPSGCGKTTLLRTVAGFTRQAEGQVLIDGASIDDLPPNRRQVGIVFQNYALFPHMSVADNVAYGLQARRWAKPRIAARVAELLEMVQLGPLRDRAPRQLSGGQQQRVALARALAIEPSILLLDEPFAALDRSLRLDMQIEIKRLQRQLGLTAILVTHDQDEAMSVADRIAVMRGGRIEQLGTPVEVYDQPRTRFVSGFIGSTNLLPCLMLGAEAGMARIRLPDGAHLAAPLGSAAPLPPGPAVLAVRPEQLMLHDEAADDRFPVALGLALPIGGQTIREATTEGGAPLRLVEPRLGGIADRGPRAWCGLVPGARPAVFPHPDTEEE</sequence>
<dbReference type="Gene3D" id="2.40.50.100">
    <property type="match status" value="1"/>
</dbReference>
<dbReference type="InterPro" id="IPR003593">
    <property type="entry name" value="AAA+_ATPase"/>
</dbReference>
<protein>
    <submittedName>
        <fullName evidence="5">ABC transporter ATP-binding protein</fullName>
    </submittedName>
</protein>
<dbReference type="RefSeq" id="WP_290316372.1">
    <property type="nucleotide sequence ID" value="NZ_JAUFPN010000107.1"/>
</dbReference>
<evidence type="ECO:0000256" key="3">
    <source>
        <dbReference type="ARBA" id="ARBA00022840"/>
    </source>
</evidence>
<dbReference type="Pfam" id="PF00005">
    <property type="entry name" value="ABC_tran"/>
    <property type="match status" value="1"/>
</dbReference>
<comment type="caution">
    <text evidence="5">The sequence shown here is derived from an EMBL/GenBank/DDBJ whole genome shotgun (WGS) entry which is preliminary data.</text>
</comment>
<dbReference type="Gene3D" id="3.40.50.300">
    <property type="entry name" value="P-loop containing nucleotide triphosphate hydrolases"/>
    <property type="match status" value="1"/>
</dbReference>
<evidence type="ECO:0000313" key="6">
    <source>
        <dbReference type="Proteomes" id="UP001529369"/>
    </source>
</evidence>
<name>A0ABT8A460_9PROT</name>
<proteinExistence type="predicted"/>
<dbReference type="InterPro" id="IPR003439">
    <property type="entry name" value="ABC_transporter-like_ATP-bd"/>
</dbReference>
<evidence type="ECO:0000259" key="4">
    <source>
        <dbReference type="PROSITE" id="PS50893"/>
    </source>
</evidence>
<dbReference type="PROSITE" id="PS00211">
    <property type="entry name" value="ABC_TRANSPORTER_1"/>
    <property type="match status" value="1"/>
</dbReference>
<evidence type="ECO:0000256" key="2">
    <source>
        <dbReference type="ARBA" id="ARBA00022741"/>
    </source>
</evidence>
<feature type="domain" description="ABC transporter" evidence="4">
    <location>
        <begin position="22"/>
        <end position="252"/>
    </location>
</feature>
<dbReference type="Proteomes" id="UP001529369">
    <property type="component" value="Unassembled WGS sequence"/>
</dbReference>
<keyword evidence="3 5" id="KW-0067">ATP-binding</keyword>
<dbReference type="InterPro" id="IPR008995">
    <property type="entry name" value="Mo/tungstate-bd_C_term_dom"/>
</dbReference>